<accession>A0ABQ3AMU0</accession>
<feature type="region of interest" description="Disordered" evidence="1">
    <location>
        <begin position="18"/>
        <end position="51"/>
    </location>
</feature>
<feature type="compositionally biased region" description="Polar residues" evidence="1">
    <location>
        <begin position="264"/>
        <end position="281"/>
    </location>
</feature>
<protein>
    <submittedName>
        <fullName evidence="2">Uncharacterized protein</fullName>
    </submittedName>
</protein>
<evidence type="ECO:0000313" key="3">
    <source>
        <dbReference type="Proteomes" id="UP000600946"/>
    </source>
</evidence>
<feature type="region of interest" description="Disordered" evidence="1">
    <location>
        <begin position="260"/>
        <end position="281"/>
    </location>
</feature>
<reference evidence="3" key="1">
    <citation type="journal article" date="2019" name="Int. J. Syst. Evol. Microbiol.">
        <title>The Global Catalogue of Microorganisms (GCM) 10K type strain sequencing project: providing services to taxonomists for standard genome sequencing and annotation.</title>
        <authorList>
            <consortium name="The Broad Institute Genomics Platform"/>
            <consortium name="The Broad Institute Genome Sequencing Center for Infectious Disease"/>
            <person name="Wu L."/>
            <person name="Ma J."/>
        </authorList>
    </citation>
    <scope>NUCLEOTIDE SEQUENCE [LARGE SCALE GENOMIC DNA]</scope>
    <source>
        <strain evidence="3">JCM 4594</strain>
    </source>
</reference>
<proteinExistence type="predicted"/>
<sequence>MPIQRYTAQEIVRKNVQRKASGMNREQVARETDAAESWERHAGREPGELGRLEPGRLESLRLARWKHTEWRRIGSLMTEEAMDVYTSTHDPAVQRWEEQRLKRVATETAAAEREGRRRVDVEENRIYRIVAERTSNTALGPPFVTVHVTAQSAAQAALFAQQEYEGTGHRYRIIRVEEDLLGADGELEALRAFVQYAARAARAHSSARRRALEALGDAGNLCNATTIRVDTGEKIICTLEAGHYNPDVLPDRGRPGGWHLADSSMWTDDQAASTPHRTACS</sequence>
<dbReference type="RefSeq" id="WP_161251435.1">
    <property type="nucleotide sequence ID" value="NZ_BMUU01000015.1"/>
</dbReference>
<feature type="compositionally biased region" description="Basic and acidic residues" evidence="1">
    <location>
        <begin position="27"/>
        <end position="51"/>
    </location>
</feature>
<dbReference type="Proteomes" id="UP000600946">
    <property type="component" value="Unassembled WGS sequence"/>
</dbReference>
<evidence type="ECO:0000313" key="2">
    <source>
        <dbReference type="EMBL" id="GGY61316.1"/>
    </source>
</evidence>
<dbReference type="EMBL" id="BMUU01000015">
    <property type="protein sequence ID" value="GGY61316.1"/>
    <property type="molecule type" value="Genomic_DNA"/>
</dbReference>
<comment type="caution">
    <text evidence="2">The sequence shown here is derived from an EMBL/GenBank/DDBJ whole genome shotgun (WGS) entry which is preliminary data.</text>
</comment>
<keyword evidence="3" id="KW-1185">Reference proteome</keyword>
<gene>
    <name evidence="2" type="ORF">GCM10010326_65160</name>
</gene>
<organism evidence="2 3">
    <name type="scientific">Streptomyces xanthochromogenes</name>
    <dbReference type="NCBI Taxonomy" id="67384"/>
    <lineage>
        <taxon>Bacteria</taxon>
        <taxon>Bacillati</taxon>
        <taxon>Actinomycetota</taxon>
        <taxon>Actinomycetes</taxon>
        <taxon>Kitasatosporales</taxon>
        <taxon>Streptomycetaceae</taxon>
        <taxon>Streptomyces</taxon>
    </lineage>
</organism>
<dbReference type="GeneID" id="96294405"/>
<name>A0ABQ3AMU0_9ACTN</name>
<evidence type="ECO:0000256" key="1">
    <source>
        <dbReference type="SAM" id="MobiDB-lite"/>
    </source>
</evidence>